<proteinExistence type="inferred from homology"/>
<evidence type="ECO:0000256" key="12">
    <source>
        <dbReference type="ARBA" id="ARBA00023239"/>
    </source>
</evidence>
<feature type="binding site" evidence="18">
    <location>
        <position position="160"/>
    </location>
    <ligand>
        <name>(6S)-NADPHX</name>
        <dbReference type="ChEBI" id="CHEBI:64076"/>
    </ligand>
</feature>
<evidence type="ECO:0000256" key="7">
    <source>
        <dbReference type="ARBA" id="ARBA00022840"/>
    </source>
</evidence>
<dbReference type="KEGG" id="hhy:Halhy_0062"/>
<reference evidence="22 23" key="1">
    <citation type="journal article" date="2011" name="Stand. Genomic Sci.">
        <title>Complete genome sequence of Haliscomenobacter hydrossis type strain (O).</title>
        <authorList>
            <consortium name="US DOE Joint Genome Institute (JGI-PGF)"/>
            <person name="Daligault H."/>
            <person name="Lapidus A."/>
            <person name="Zeytun A."/>
            <person name="Nolan M."/>
            <person name="Lucas S."/>
            <person name="Del Rio T.G."/>
            <person name="Tice H."/>
            <person name="Cheng J.F."/>
            <person name="Tapia R."/>
            <person name="Han C."/>
            <person name="Goodwin L."/>
            <person name="Pitluck S."/>
            <person name="Liolios K."/>
            <person name="Pagani I."/>
            <person name="Ivanova N."/>
            <person name="Huntemann M."/>
            <person name="Mavromatis K."/>
            <person name="Mikhailova N."/>
            <person name="Pati A."/>
            <person name="Chen A."/>
            <person name="Palaniappan K."/>
            <person name="Land M."/>
            <person name="Hauser L."/>
            <person name="Brambilla E.M."/>
            <person name="Rohde M."/>
            <person name="Verbarg S."/>
            <person name="Goker M."/>
            <person name="Bristow J."/>
            <person name="Eisen J.A."/>
            <person name="Markowitz V."/>
            <person name="Hugenholtz P."/>
            <person name="Kyrpides N.C."/>
            <person name="Klenk H.P."/>
            <person name="Woyke T."/>
        </authorList>
    </citation>
    <scope>NUCLEOTIDE SEQUENCE [LARGE SCALE GENOMIC DNA]</scope>
    <source>
        <strain evidence="23">ATCC 27775 / DSM 1100 / LMG 10767 / O</strain>
    </source>
</reference>
<feature type="binding site" evidence="17">
    <location>
        <position position="439"/>
    </location>
    <ligand>
        <name>AMP</name>
        <dbReference type="ChEBI" id="CHEBI:456215"/>
    </ligand>
</feature>
<dbReference type="HAMAP" id="MF_01965">
    <property type="entry name" value="NADHX_dehydratase"/>
    <property type="match status" value="1"/>
</dbReference>
<evidence type="ECO:0000313" key="22">
    <source>
        <dbReference type="EMBL" id="AEE47976.1"/>
    </source>
</evidence>
<dbReference type="InterPro" id="IPR029056">
    <property type="entry name" value="Ribokinase-like"/>
</dbReference>
<feature type="binding site" evidence="17">
    <location>
        <position position="440"/>
    </location>
    <ligand>
        <name>(6S)-NADPHX</name>
        <dbReference type="ChEBI" id="CHEBI:64076"/>
    </ligand>
</feature>
<feature type="binding site" evidence="18">
    <location>
        <position position="59"/>
    </location>
    <ligand>
        <name>K(+)</name>
        <dbReference type="ChEBI" id="CHEBI:29103"/>
    </ligand>
</feature>
<dbReference type="PROSITE" id="PS01050">
    <property type="entry name" value="YJEF_C_2"/>
    <property type="match status" value="1"/>
</dbReference>
<dbReference type="EMBL" id="CP002691">
    <property type="protein sequence ID" value="AEE47976.1"/>
    <property type="molecule type" value="Genomic_DNA"/>
</dbReference>
<dbReference type="EC" id="4.2.1.136" evidence="19"/>
<evidence type="ECO:0000256" key="4">
    <source>
        <dbReference type="ARBA" id="ARBA00009524"/>
    </source>
</evidence>
<evidence type="ECO:0000259" key="20">
    <source>
        <dbReference type="PROSITE" id="PS51383"/>
    </source>
</evidence>
<dbReference type="STRING" id="760192.Halhy_0062"/>
<feature type="binding site" evidence="17">
    <location>
        <position position="261"/>
    </location>
    <ligand>
        <name>(6S)-NADPHX</name>
        <dbReference type="ChEBI" id="CHEBI:64076"/>
    </ligand>
</feature>
<accession>F4KRI6</accession>
<feature type="binding site" evidence="18">
    <location>
        <begin position="58"/>
        <end position="62"/>
    </location>
    <ligand>
        <name>(6S)-NADPHX</name>
        <dbReference type="ChEBI" id="CHEBI:64076"/>
    </ligand>
</feature>
<keyword evidence="5 18" id="KW-0479">Metal-binding</keyword>
<comment type="subunit">
    <text evidence="17">Homotetramer.</text>
</comment>
<dbReference type="PIRSF" id="PIRSF017184">
    <property type="entry name" value="Nnr"/>
    <property type="match status" value="1"/>
</dbReference>
<dbReference type="PANTHER" id="PTHR12592:SF0">
    <property type="entry name" value="ATP-DEPENDENT (S)-NAD(P)H-HYDRATE DEHYDRATASE"/>
    <property type="match status" value="1"/>
</dbReference>
<dbReference type="RefSeq" id="WP_013762540.1">
    <property type="nucleotide sequence ID" value="NC_015510.1"/>
</dbReference>
<keyword evidence="9 18" id="KW-0630">Potassium</keyword>
<dbReference type="GO" id="GO:0005524">
    <property type="term" value="F:ATP binding"/>
    <property type="evidence" value="ECO:0007669"/>
    <property type="project" value="UniProtKB-UniRule"/>
</dbReference>
<dbReference type="Proteomes" id="UP000008461">
    <property type="component" value="Chromosome"/>
</dbReference>
<dbReference type="eggNOG" id="COG0063">
    <property type="taxonomic scope" value="Bacteria"/>
</dbReference>
<dbReference type="NCBIfam" id="TIGR00196">
    <property type="entry name" value="yjeF_cterm"/>
    <property type="match status" value="1"/>
</dbReference>
<keyword evidence="8 17" id="KW-0521">NADP</keyword>
<evidence type="ECO:0000259" key="21">
    <source>
        <dbReference type="PROSITE" id="PS51385"/>
    </source>
</evidence>
<feature type="domain" description="YjeF C-terminal" evidence="20">
    <location>
        <begin position="226"/>
        <end position="499"/>
    </location>
</feature>
<keyword evidence="12 17" id="KW-0456">Lyase</keyword>
<keyword evidence="13" id="KW-0511">Multifunctional enzyme</keyword>
<keyword evidence="10 17" id="KW-0520">NAD</keyword>
<evidence type="ECO:0000256" key="17">
    <source>
        <dbReference type="HAMAP-Rule" id="MF_01965"/>
    </source>
</evidence>
<comment type="similarity">
    <text evidence="3 19">In the N-terminal section; belongs to the NnrE/AIBP family.</text>
</comment>
<evidence type="ECO:0000256" key="13">
    <source>
        <dbReference type="ARBA" id="ARBA00023268"/>
    </source>
</evidence>
<comment type="similarity">
    <text evidence="4 19">In the C-terminal section; belongs to the NnrD/CARKD family.</text>
</comment>
<evidence type="ECO:0000256" key="15">
    <source>
        <dbReference type="ARBA" id="ARBA00048238"/>
    </source>
</evidence>
<organism evidence="22 23">
    <name type="scientific">Haliscomenobacter hydrossis (strain ATCC 27775 / DSM 1100 / LMG 10767 / O)</name>
    <dbReference type="NCBI Taxonomy" id="760192"/>
    <lineage>
        <taxon>Bacteria</taxon>
        <taxon>Pseudomonadati</taxon>
        <taxon>Bacteroidota</taxon>
        <taxon>Saprospiria</taxon>
        <taxon>Saprospirales</taxon>
        <taxon>Haliscomenobacteraceae</taxon>
        <taxon>Haliscomenobacter</taxon>
    </lineage>
</organism>
<reference key="2">
    <citation type="submission" date="2011-04" db="EMBL/GenBank/DDBJ databases">
        <title>Complete sequence of chromosome of Haliscomenobacter hydrossis DSM 1100.</title>
        <authorList>
            <consortium name="US DOE Joint Genome Institute (JGI-PGF)"/>
            <person name="Lucas S."/>
            <person name="Han J."/>
            <person name="Lapidus A."/>
            <person name="Bruce D."/>
            <person name="Goodwin L."/>
            <person name="Pitluck S."/>
            <person name="Peters L."/>
            <person name="Kyrpides N."/>
            <person name="Mavromatis K."/>
            <person name="Ivanova N."/>
            <person name="Ovchinnikova G."/>
            <person name="Pagani I."/>
            <person name="Daligault H."/>
            <person name="Detter J.C."/>
            <person name="Han C."/>
            <person name="Land M."/>
            <person name="Hauser L."/>
            <person name="Markowitz V."/>
            <person name="Cheng J.-F."/>
            <person name="Hugenholtz P."/>
            <person name="Woyke T."/>
            <person name="Wu D."/>
            <person name="Verbarg S."/>
            <person name="Frueling A."/>
            <person name="Brambilla E."/>
            <person name="Klenk H.-P."/>
            <person name="Eisen J.A."/>
        </authorList>
    </citation>
    <scope>NUCLEOTIDE SEQUENCE</scope>
    <source>
        <strain>DSM 1100</strain>
    </source>
</reference>
<dbReference type="InterPro" id="IPR017953">
    <property type="entry name" value="Carbohydrate_kinase_pred_CS"/>
</dbReference>
<keyword evidence="7 17" id="KW-0067">ATP-binding</keyword>
<dbReference type="GO" id="GO:0046872">
    <property type="term" value="F:metal ion binding"/>
    <property type="evidence" value="ECO:0007669"/>
    <property type="project" value="UniProtKB-UniRule"/>
</dbReference>
<dbReference type="InterPro" id="IPR036652">
    <property type="entry name" value="YjeF_N_dom_sf"/>
</dbReference>
<dbReference type="AlphaFoldDB" id="F4KRI6"/>
<comment type="catalytic activity">
    <reaction evidence="16 17 19">
        <text>(6S)-NADPHX + ADP = AMP + phosphate + NADPH + H(+)</text>
        <dbReference type="Rhea" id="RHEA:32235"/>
        <dbReference type="ChEBI" id="CHEBI:15378"/>
        <dbReference type="ChEBI" id="CHEBI:43474"/>
        <dbReference type="ChEBI" id="CHEBI:57783"/>
        <dbReference type="ChEBI" id="CHEBI:64076"/>
        <dbReference type="ChEBI" id="CHEBI:456215"/>
        <dbReference type="ChEBI" id="CHEBI:456216"/>
        <dbReference type="EC" id="4.2.1.136"/>
    </reaction>
</comment>
<evidence type="ECO:0000256" key="8">
    <source>
        <dbReference type="ARBA" id="ARBA00022857"/>
    </source>
</evidence>
<feature type="binding site" evidence="17">
    <location>
        <begin position="410"/>
        <end position="414"/>
    </location>
    <ligand>
        <name>AMP</name>
        <dbReference type="ChEBI" id="CHEBI:456215"/>
    </ligand>
</feature>
<dbReference type="Pfam" id="PF03853">
    <property type="entry name" value="YjeF_N"/>
    <property type="match status" value="1"/>
</dbReference>
<keyword evidence="11 18" id="KW-0413">Isomerase</keyword>
<comment type="function">
    <text evidence="14 19">Bifunctional enzyme that catalyzes the epimerization of the S- and R-forms of NAD(P)HX and the dehydration of the S-form of NAD(P)HX at the expense of ADP, which is converted to AMP. This allows the repair of both epimers of NAD(P)HX, a damaged form of NAD(P)H that is a result of enzymatic or heat-dependent hydration.</text>
</comment>
<dbReference type="InterPro" id="IPR030677">
    <property type="entry name" value="Nnr"/>
</dbReference>
<dbReference type="GO" id="GO:0052856">
    <property type="term" value="F:NAD(P)HX epimerase activity"/>
    <property type="evidence" value="ECO:0007669"/>
    <property type="project" value="UniProtKB-UniRule"/>
</dbReference>
<dbReference type="GO" id="GO:0052855">
    <property type="term" value="F:ADP-dependent NAD(P)H-hydrate dehydratase activity"/>
    <property type="evidence" value="ECO:0007669"/>
    <property type="project" value="UniProtKB-UniRule"/>
</dbReference>
<evidence type="ECO:0000256" key="11">
    <source>
        <dbReference type="ARBA" id="ARBA00023235"/>
    </source>
</evidence>
<comment type="cofactor">
    <cofactor evidence="17">
        <name>Mg(2+)</name>
        <dbReference type="ChEBI" id="CHEBI:18420"/>
    </cofactor>
</comment>
<comment type="similarity">
    <text evidence="18">Belongs to the NnrE/AIBP family.</text>
</comment>
<evidence type="ECO:0000256" key="2">
    <source>
        <dbReference type="ARBA" id="ARBA00000909"/>
    </source>
</evidence>
<dbReference type="SUPFAM" id="SSF53613">
    <property type="entry name" value="Ribokinase-like"/>
    <property type="match status" value="1"/>
</dbReference>
<evidence type="ECO:0000256" key="16">
    <source>
        <dbReference type="ARBA" id="ARBA00049209"/>
    </source>
</evidence>
<evidence type="ECO:0000313" key="23">
    <source>
        <dbReference type="Proteomes" id="UP000008461"/>
    </source>
</evidence>
<gene>
    <name evidence="17" type="primary">nnrD</name>
    <name evidence="18" type="synonym">nnrE</name>
    <name evidence="22" type="ordered locus">Halhy_0062</name>
</gene>
<keyword evidence="23" id="KW-1185">Reference proteome</keyword>
<comment type="catalytic activity">
    <reaction evidence="2 18 19">
        <text>(6R)-NADPHX = (6S)-NADPHX</text>
        <dbReference type="Rhea" id="RHEA:32227"/>
        <dbReference type="ChEBI" id="CHEBI:64076"/>
        <dbReference type="ChEBI" id="CHEBI:64077"/>
        <dbReference type="EC" id="5.1.99.6"/>
    </reaction>
</comment>
<evidence type="ECO:0000256" key="9">
    <source>
        <dbReference type="ARBA" id="ARBA00022958"/>
    </source>
</evidence>
<dbReference type="InterPro" id="IPR000631">
    <property type="entry name" value="CARKD"/>
</dbReference>
<comment type="function">
    <text evidence="18">Catalyzes the epimerization of the S- and R-forms of NAD(P)HX, a damaged form of NAD(P)H that is a result of enzymatic or heat-dependent hydration. This is a prerequisite for the S-specific NAD(P)H-hydrate dehydratase to allow the repair of both epimers of NAD(P)HX.</text>
</comment>
<evidence type="ECO:0000256" key="14">
    <source>
        <dbReference type="ARBA" id="ARBA00025153"/>
    </source>
</evidence>
<feature type="binding site" evidence="18">
    <location>
        <position position="127"/>
    </location>
    <ligand>
        <name>K(+)</name>
        <dbReference type="ChEBI" id="CHEBI:29103"/>
    </ligand>
</feature>
<evidence type="ECO:0000256" key="19">
    <source>
        <dbReference type="PIRNR" id="PIRNR017184"/>
    </source>
</evidence>
<dbReference type="GO" id="GO:0110051">
    <property type="term" value="P:metabolite repair"/>
    <property type="evidence" value="ECO:0007669"/>
    <property type="project" value="TreeGrafter"/>
</dbReference>
<dbReference type="GO" id="GO:0046496">
    <property type="term" value="P:nicotinamide nucleotide metabolic process"/>
    <property type="evidence" value="ECO:0007669"/>
    <property type="project" value="UniProtKB-UniRule"/>
</dbReference>
<dbReference type="HOGENOM" id="CLU_024853_4_1_10"/>
<evidence type="ECO:0000256" key="5">
    <source>
        <dbReference type="ARBA" id="ARBA00022723"/>
    </source>
</evidence>
<dbReference type="PROSITE" id="PS51383">
    <property type="entry name" value="YJEF_C_3"/>
    <property type="match status" value="1"/>
</dbReference>
<comment type="similarity">
    <text evidence="17">Belongs to the NnrD/CARKD family.</text>
</comment>
<dbReference type="InterPro" id="IPR004443">
    <property type="entry name" value="YjeF_N_dom"/>
</dbReference>
<comment type="cofactor">
    <cofactor evidence="18 19">
        <name>K(+)</name>
        <dbReference type="ChEBI" id="CHEBI:29103"/>
    </cofactor>
    <text evidence="18 19">Binds 1 potassium ion per subunit.</text>
</comment>
<evidence type="ECO:0000256" key="18">
    <source>
        <dbReference type="HAMAP-Rule" id="MF_01966"/>
    </source>
</evidence>
<dbReference type="PANTHER" id="PTHR12592">
    <property type="entry name" value="ATP-DEPENDENT (S)-NAD(P)H-HYDRATE DEHYDRATASE FAMILY MEMBER"/>
    <property type="match status" value="1"/>
</dbReference>
<feature type="binding site" evidence="17">
    <location>
        <position position="324"/>
    </location>
    <ligand>
        <name>(6S)-NADPHX</name>
        <dbReference type="ChEBI" id="CHEBI:64076"/>
    </ligand>
</feature>
<dbReference type="OrthoDB" id="9806925at2"/>
<comment type="catalytic activity">
    <reaction evidence="15 17 19">
        <text>(6S)-NADHX + ADP = AMP + phosphate + NADH + H(+)</text>
        <dbReference type="Rhea" id="RHEA:32223"/>
        <dbReference type="ChEBI" id="CHEBI:15378"/>
        <dbReference type="ChEBI" id="CHEBI:43474"/>
        <dbReference type="ChEBI" id="CHEBI:57945"/>
        <dbReference type="ChEBI" id="CHEBI:64074"/>
        <dbReference type="ChEBI" id="CHEBI:456215"/>
        <dbReference type="ChEBI" id="CHEBI:456216"/>
        <dbReference type="EC" id="4.2.1.136"/>
    </reaction>
</comment>
<dbReference type="EC" id="5.1.99.6" evidence="19"/>
<evidence type="ECO:0000256" key="3">
    <source>
        <dbReference type="ARBA" id="ARBA00006001"/>
    </source>
</evidence>
<evidence type="ECO:0000256" key="10">
    <source>
        <dbReference type="ARBA" id="ARBA00023027"/>
    </source>
</evidence>
<feature type="binding site" evidence="17">
    <location>
        <position position="375"/>
    </location>
    <ligand>
        <name>(6S)-NADPHX</name>
        <dbReference type="ChEBI" id="CHEBI:64076"/>
    </ligand>
</feature>
<comment type="caution">
    <text evidence="18">Lacks conserved residue(s) required for the propagation of feature annotation.</text>
</comment>
<sequence length="502" mass="54089">MKILNATQIRELDAYTIARETIASIDLMERAAETFCSWFVEQFPDQNVPVHIFCGPGNNGGDGLAVARMLHYAFYEVKLYICHLSPNKSADFQKNIEQLPKFEAISLQDISEGSVLPPLPPQGIIIDALLGTGASRPIEGYWAVFINNLSQYSGIKIAIDLPSGLQADKNTTGTTFCADYTFSFELPKLAFMLPENESRVGEWTFASIGLDKNFIQNAETPFHYLTLNDLGGVLKLRMRHAHKGQFGHALLIAGSQGMMGAALLSGRAALRSGTGLLTIHTPSCGYSILQMGLPEAMVSSDRHQFNFSELPEMSKYTAIGIGCGLGTKDFSIRGLDELLGAIGQKPLVLDADALNIIAQQNWQNRIPRGAIISPHPKEFTRLFGTAPDDFAGLELLRASAIKYGLYIIRKGANTAIALPDGQVWFNSSGNPGMATGGSGDVLTGVLTGLLAQGYTAEQACKLGVFLHGLAGDLAAESLGHEALLASDIVDHLGKAFQLLKKS</sequence>
<dbReference type="HAMAP" id="MF_01966">
    <property type="entry name" value="NADHX_epimerase"/>
    <property type="match status" value="1"/>
</dbReference>
<dbReference type="PROSITE" id="PS51385">
    <property type="entry name" value="YJEF_N"/>
    <property type="match status" value="1"/>
</dbReference>
<name>F4KRI6_HALH1</name>
<dbReference type="NCBIfam" id="TIGR00197">
    <property type="entry name" value="yjeF_nterm"/>
    <property type="match status" value="1"/>
</dbReference>
<feature type="binding site" evidence="18">
    <location>
        <position position="163"/>
    </location>
    <ligand>
        <name>K(+)</name>
        <dbReference type="ChEBI" id="CHEBI:29103"/>
    </ligand>
</feature>
<comment type="function">
    <text evidence="17">Catalyzes the dehydration of the S-form of NAD(P)HX at the expense of ADP, which is converted to AMP. Together with NAD(P)HX epimerase, which catalyzes the epimerization of the S- and R-forms, the enzyme allows the repair of both epimers of NAD(P)HX, a damaged form of NAD(P)H that is a result of enzymatic or heat-dependent hydration.</text>
</comment>
<feature type="domain" description="YjeF N-terminal" evidence="21">
    <location>
        <begin position="9"/>
        <end position="216"/>
    </location>
</feature>
<feature type="binding site" evidence="18">
    <location>
        <begin position="131"/>
        <end position="137"/>
    </location>
    <ligand>
        <name>(6S)-NADPHX</name>
        <dbReference type="ChEBI" id="CHEBI:64076"/>
    </ligand>
</feature>
<comment type="catalytic activity">
    <reaction evidence="1 18 19">
        <text>(6R)-NADHX = (6S)-NADHX</text>
        <dbReference type="Rhea" id="RHEA:32215"/>
        <dbReference type="ChEBI" id="CHEBI:64074"/>
        <dbReference type="ChEBI" id="CHEBI:64075"/>
        <dbReference type="EC" id="5.1.99.6"/>
    </reaction>
</comment>
<dbReference type="SUPFAM" id="SSF64153">
    <property type="entry name" value="YjeF N-terminal domain-like"/>
    <property type="match status" value="1"/>
</dbReference>
<dbReference type="CDD" id="cd01171">
    <property type="entry name" value="YXKO-related"/>
    <property type="match status" value="1"/>
</dbReference>
<dbReference type="Gene3D" id="3.40.1190.20">
    <property type="match status" value="1"/>
</dbReference>
<evidence type="ECO:0000256" key="6">
    <source>
        <dbReference type="ARBA" id="ARBA00022741"/>
    </source>
</evidence>
<keyword evidence="6 17" id="KW-0547">Nucleotide-binding</keyword>
<dbReference type="Gene3D" id="3.40.50.10260">
    <property type="entry name" value="YjeF N-terminal domain"/>
    <property type="match status" value="1"/>
</dbReference>
<dbReference type="eggNOG" id="COG0062">
    <property type="taxonomic scope" value="Bacteria"/>
</dbReference>
<protein>
    <recommendedName>
        <fullName evidence="19">Bifunctional NAD(P)H-hydrate repair enzyme</fullName>
    </recommendedName>
    <alternativeName>
        <fullName evidence="19">Nicotinamide nucleotide repair protein</fullName>
    </alternativeName>
    <domain>
        <recommendedName>
            <fullName evidence="19">ADP-dependent (S)-NAD(P)H-hydrate dehydratase</fullName>
            <ecNumber evidence="19">4.2.1.136</ecNumber>
        </recommendedName>
        <alternativeName>
            <fullName evidence="19">ADP-dependent NAD(P)HX dehydratase</fullName>
        </alternativeName>
    </domain>
    <domain>
        <recommendedName>
            <fullName evidence="19">NAD(P)H-hydrate epimerase</fullName>
            <ecNumber evidence="19">5.1.99.6</ecNumber>
        </recommendedName>
    </domain>
</protein>
<evidence type="ECO:0000256" key="1">
    <source>
        <dbReference type="ARBA" id="ARBA00000013"/>
    </source>
</evidence>
<dbReference type="Pfam" id="PF01256">
    <property type="entry name" value="Carb_kinase"/>
    <property type="match status" value="1"/>
</dbReference>